<dbReference type="PANTHER" id="PTHR40446:SF2">
    <property type="entry name" value="N-ACETYLGLUCOSAMINE-1-PHOSPHODIESTER ALPHA-N-ACETYLGLUCOSAMINIDASE"/>
    <property type="match status" value="1"/>
</dbReference>
<dbReference type="InterPro" id="IPR018711">
    <property type="entry name" value="NAGPA"/>
</dbReference>
<keyword evidence="1" id="KW-0812">Transmembrane</keyword>
<proteinExistence type="predicted"/>
<reference evidence="3" key="1">
    <citation type="journal article" date="2023" name="Int. J. Syst. Evol. Microbiol.">
        <title>&lt;i&gt;Clostridium folliculivorans&lt;/i&gt; sp. nov., isolated from soil samples of an organic paddy in Japan.</title>
        <authorList>
            <person name="Tazawa J."/>
            <person name="Kobayashi H."/>
            <person name="Tanizawa Y."/>
            <person name="Uchino A."/>
            <person name="Tanaka F."/>
            <person name="Urashima Y."/>
            <person name="Miura S."/>
            <person name="Sakamoto M."/>
            <person name="Ohkuma M."/>
            <person name="Tohno M."/>
        </authorList>
    </citation>
    <scope>NUCLEOTIDE SEQUENCE</scope>
    <source>
        <strain evidence="3">D1-1</strain>
    </source>
</reference>
<dbReference type="PANTHER" id="PTHR40446">
    <property type="entry name" value="N-ACETYLGLUCOSAMINE-1-PHOSPHODIESTER ALPHA-N-ACETYLGLUCOSAMINIDASE"/>
    <property type="match status" value="1"/>
</dbReference>
<sequence>MNKKRRKKNKTKFSYKKFALFIIYIIGFMVITSPILLLFGPYSDVRKMVLGTVLATRHSYLITKFIPDATINEMMDKTDNATSAMKEDTSLIKINNTSGNDITRYDFHTDKYDGYMLEIKNPKKVKVAMTKYLGKVGEKTSELAKDHNAIAAINGGAFSDQTPDGKMYEGTGAVPGGFVISEGKVIYPKENIDYKNPISSIAITKNGVLLVGSYSINDLKSLNVNEAMCFDKVPLIVNGERQIKAKNKLEDGFNPRTAIGQKKDGTILLLVIDGRKSVSKIGATLYDVQEIMMSRGAVNAGKLDGGYSSTMYYDGEVINSPNVWSGERKVATAFYVEK</sequence>
<feature type="transmembrane region" description="Helical" evidence="1">
    <location>
        <begin position="21"/>
        <end position="42"/>
    </location>
</feature>
<keyword evidence="1" id="KW-1133">Transmembrane helix</keyword>
<dbReference type="Proteomes" id="UP001057868">
    <property type="component" value="Unassembled WGS sequence"/>
</dbReference>
<protein>
    <recommendedName>
        <fullName evidence="2">Phosphodiester glycosidase domain-containing protein</fullName>
    </recommendedName>
</protein>
<keyword evidence="4" id="KW-1185">Reference proteome</keyword>
<dbReference type="Pfam" id="PF09992">
    <property type="entry name" value="NAGPA"/>
    <property type="match status" value="1"/>
</dbReference>
<feature type="domain" description="Phosphodiester glycosidase" evidence="2">
    <location>
        <begin position="147"/>
        <end position="336"/>
    </location>
</feature>
<evidence type="ECO:0000313" key="4">
    <source>
        <dbReference type="Proteomes" id="UP001057868"/>
    </source>
</evidence>
<evidence type="ECO:0000259" key="2">
    <source>
        <dbReference type="Pfam" id="PF09992"/>
    </source>
</evidence>
<dbReference type="AlphaFoldDB" id="A0A9W5Y3Q7"/>
<gene>
    <name evidence="3" type="ORF">CFOLD11_28410</name>
</gene>
<organism evidence="3 4">
    <name type="scientific">Clostridium folliculivorans</name>
    <dbReference type="NCBI Taxonomy" id="2886038"/>
    <lineage>
        <taxon>Bacteria</taxon>
        <taxon>Bacillati</taxon>
        <taxon>Bacillota</taxon>
        <taxon>Clostridia</taxon>
        <taxon>Eubacteriales</taxon>
        <taxon>Clostridiaceae</taxon>
        <taxon>Clostridium</taxon>
    </lineage>
</organism>
<comment type="caution">
    <text evidence="3">The sequence shown here is derived from an EMBL/GenBank/DDBJ whole genome shotgun (WGS) entry which is preliminary data.</text>
</comment>
<dbReference type="EMBL" id="BQXY01000004">
    <property type="protein sequence ID" value="GKU26014.1"/>
    <property type="molecule type" value="Genomic_DNA"/>
</dbReference>
<evidence type="ECO:0000313" key="3">
    <source>
        <dbReference type="EMBL" id="GKU26014.1"/>
    </source>
</evidence>
<keyword evidence="1" id="KW-0472">Membrane</keyword>
<evidence type="ECO:0000256" key="1">
    <source>
        <dbReference type="SAM" id="Phobius"/>
    </source>
</evidence>
<dbReference type="RefSeq" id="WP_261852946.1">
    <property type="nucleotide sequence ID" value="NZ_BQXY01000004.1"/>
</dbReference>
<accession>A0A9W5Y3Q7</accession>
<name>A0A9W5Y3Q7_9CLOT</name>